<dbReference type="RefSeq" id="WP_200464662.1">
    <property type="nucleotide sequence ID" value="NZ_JAENRR010000016.1"/>
</dbReference>
<name>A0ABS1HIQ4_9BACT</name>
<sequence>MEQQELILRERRDFSDVLNASFRFIRQEFKPLFSMVFLYTIVPLVGSSLMAAFHSVDVWQVYFQGLLNNTPDLEAPNFWIYGLMMLIGLISNVLIVGITYEYMAMYHKYGRGNFSNADVIKALCKDFFPIIGYNIIVGIVLLFAFLFFIIPGIYMAVPLSMIIIVKTVERNGFSVNWGRCFKLINNNWWITFGIIIVAYIIVSMASMVFGMPAVVYGIVQGVTTAQGGAPEINHISLSIFSIISTVGTYMLYIVLYTIIGFQYFSLSATDGSQSIMDKINQIGQSEENQA</sequence>
<feature type="transmembrane region" description="Helical" evidence="1">
    <location>
        <begin position="188"/>
        <end position="219"/>
    </location>
</feature>
<dbReference type="Proteomes" id="UP000605676">
    <property type="component" value="Unassembled WGS sequence"/>
</dbReference>
<feature type="transmembrane region" description="Helical" evidence="1">
    <location>
        <begin position="32"/>
        <end position="53"/>
    </location>
</feature>
<organism evidence="2 3">
    <name type="scientific">Carboxylicivirga marina</name>
    <dbReference type="NCBI Taxonomy" id="2800988"/>
    <lineage>
        <taxon>Bacteria</taxon>
        <taxon>Pseudomonadati</taxon>
        <taxon>Bacteroidota</taxon>
        <taxon>Bacteroidia</taxon>
        <taxon>Marinilabiliales</taxon>
        <taxon>Marinilabiliaceae</taxon>
        <taxon>Carboxylicivirga</taxon>
    </lineage>
</organism>
<feature type="transmembrane region" description="Helical" evidence="1">
    <location>
        <begin position="239"/>
        <end position="264"/>
    </location>
</feature>
<keyword evidence="1" id="KW-0472">Membrane</keyword>
<gene>
    <name evidence="2" type="ORF">JIV24_08805</name>
</gene>
<dbReference type="EMBL" id="JAENRR010000016">
    <property type="protein sequence ID" value="MBK3517432.1"/>
    <property type="molecule type" value="Genomic_DNA"/>
</dbReference>
<evidence type="ECO:0008006" key="4">
    <source>
        <dbReference type="Google" id="ProtNLM"/>
    </source>
</evidence>
<keyword evidence="1" id="KW-0812">Transmembrane</keyword>
<accession>A0ABS1HIQ4</accession>
<evidence type="ECO:0000313" key="2">
    <source>
        <dbReference type="EMBL" id="MBK3517432.1"/>
    </source>
</evidence>
<reference evidence="2 3" key="1">
    <citation type="submission" date="2021-01" db="EMBL/GenBank/DDBJ databases">
        <title>Carboxyliciviraga sp.nov., isolated from coastal sediments.</title>
        <authorList>
            <person name="Lu D."/>
            <person name="Zhang T."/>
        </authorList>
    </citation>
    <scope>NUCLEOTIDE SEQUENCE [LARGE SCALE GENOMIC DNA]</scope>
    <source>
        <strain evidence="2 3">N1Y132</strain>
    </source>
</reference>
<feature type="transmembrane region" description="Helical" evidence="1">
    <location>
        <begin position="78"/>
        <end position="100"/>
    </location>
</feature>
<evidence type="ECO:0000256" key="1">
    <source>
        <dbReference type="SAM" id="Phobius"/>
    </source>
</evidence>
<proteinExistence type="predicted"/>
<comment type="caution">
    <text evidence="2">The sequence shown here is derived from an EMBL/GenBank/DDBJ whole genome shotgun (WGS) entry which is preliminary data.</text>
</comment>
<feature type="transmembrane region" description="Helical" evidence="1">
    <location>
        <begin position="135"/>
        <end position="168"/>
    </location>
</feature>
<protein>
    <recommendedName>
        <fullName evidence="4">Glycerophosphoryl diester phosphodiesterase membrane domain-containing protein</fullName>
    </recommendedName>
</protein>
<keyword evidence="1" id="KW-1133">Transmembrane helix</keyword>
<keyword evidence="3" id="KW-1185">Reference proteome</keyword>
<evidence type="ECO:0000313" key="3">
    <source>
        <dbReference type="Proteomes" id="UP000605676"/>
    </source>
</evidence>